<reference evidence="4" key="1">
    <citation type="submission" date="2025-08" db="UniProtKB">
        <authorList>
            <consortium name="RefSeq"/>
        </authorList>
    </citation>
    <scope>IDENTIFICATION</scope>
    <source>
        <tissue evidence="4">Gonads</tissue>
    </source>
</reference>
<feature type="domain" description="BDBT FKBP like N-terminal" evidence="2">
    <location>
        <begin position="4"/>
        <end position="98"/>
    </location>
</feature>
<dbReference type="PANTHER" id="PTHR46512:SF10">
    <property type="entry name" value="FK506-BINDING PROTEIN-LIKE"/>
    <property type="match status" value="1"/>
</dbReference>
<feature type="repeat" description="TPR" evidence="1">
    <location>
        <begin position="206"/>
        <end position="239"/>
    </location>
</feature>
<keyword evidence="3" id="KW-1185">Reference proteome</keyword>
<dbReference type="InterPro" id="IPR019734">
    <property type="entry name" value="TPR_rpt"/>
</dbReference>
<dbReference type="InParanoid" id="A0A6J2YUD5"/>
<dbReference type="Pfam" id="PF13181">
    <property type="entry name" value="TPR_8"/>
    <property type="match status" value="1"/>
</dbReference>
<dbReference type="KEGG" id="soy:115891422"/>
<dbReference type="PANTHER" id="PTHR46512">
    <property type="entry name" value="PEPTIDYLPROLYL ISOMERASE"/>
    <property type="match status" value="1"/>
</dbReference>
<evidence type="ECO:0000313" key="4">
    <source>
        <dbReference type="RefSeq" id="XP_030767728.1"/>
    </source>
</evidence>
<evidence type="ECO:0000259" key="2">
    <source>
        <dbReference type="Pfam" id="PF18023"/>
    </source>
</evidence>
<dbReference type="Pfam" id="PF18023">
    <property type="entry name" value="FKBP_N_2"/>
    <property type="match status" value="1"/>
</dbReference>
<organism evidence="3 4">
    <name type="scientific">Sitophilus oryzae</name>
    <name type="common">Rice weevil</name>
    <name type="synonym">Curculio oryzae</name>
    <dbReference type="NCBI Taxonomy" id="7048"/>
    <lineage>
        <taxon>Eukaryota</taxon>
        <taxon>Metazoa</taxon>
        <taxon>Ecdysozoa</taxon>
        <taxon>Arthropoda</taxon>
        <taxon>Hexapoda</taxon>
        <taxon>Insecta</taxon>
        <taxon>Pterygota</taxon>
        <taxon>Neoptera</taxon>
        <taxon>Endopterygota</taxon>
        <taxon>Coleoptera</taxon>
        <taxon>Polyphaga</taxon>
        <taxon>Cucujiformia</taxon>
        <taxon>Curculionidae</taxon>
        <taxon>Dryophthorinae</taxon>
        <taxon>Sitophilus</taxon>
    </lineage>
</organism>
<keyword evidence="1" id="KW-0802">TPR repeat</keyword>
<accession>A0A6J2YUD5</accession>
<dbReference type="RefSeq" id="XP_030767728.1">
    <property type="nucleotide sequence ID" value="XM_030911868.1"/>
</dbReference>
<feature type="repeat" description="TPR" evidence="1">
    <location>
        <begin position="172"/>
        <end position="205"/>
    </location>
</feature>
<gene>
    <name evidence="4" type="primary">LOC115891422</name>
</gene>
<dbReference type="InterPro" id="IPR011990">
    <property type="entry name" value="TPR-like_helical_dom_sf"/>
</dbReference>
<dbReference type="OrthoDB" id="433738at2759"/>
<protein>
    <submittedName>
        <fullName evidence="4">FK506-binding protein-like</fullName>
    </submittedName>
</protein>
<dbReference type="AlphaFoldDB" id="A0A6J2YUD5"/>
<dbReference type="Proteomes" id="UP000504635">
    <property type="component" value="Unplaced"/>
</dbReference>
<proteinExistence type="predicted"/>
<dbReference type="InterPro" id="IPR050754">
    <property type="entry name" value="FKBP4/5/8-like"/>
</dbReference>
<dbReference type="SMART" id="SM00028">
    <property type="entry name" value="TPR"/>
    <property type="match status" value="2"/>
</dbReference>
<sequence>MEEWISPDDKIHKKVLVTGNRAFNKPFEESTFKLNISDCPKILDTFKNKTLTVGDSNGDLGRALDICVCTMHLNEKAQFTISLDLEQITAIIELIELDFQGFIYEWNAKKKIDIALKHKEKGTEFFNRKNQIEAAYRFTKALKILLSIPVDVQYPPEITDGIKQTELKALKGKLYNNLSSCYFREKVYKLAMPLCEKVLSIEPDNVKALYKIGVASEMEKDYDKAFSVLGKVMELEPRNKACAQHLASVKQYLKKADSRVNEMMRKMIRGSISK</sequence>
<dbReference type="InterPro" id="IPR040478">
    <property type="entry name" value="FKBP_N_2"/>
</dbReference>
<evidence type="ECO:0000256" key="1">
    <source>
        <dbReference type="PROSITE-ProRule" id="PRU00339"/>
    </source>
</evidence>
<name>A0A6J2YUD5_SITOR</name>
<dbReference type="Gene3D" id="1.25.40.10">
    <property type="entry name" value="Tetratricopeptide repeat domain"/>
    <property type="match status" value="1"/>
</dbReference>
<dbReference type="GeneID" id="115891422"/>
<dbReference type="SUPFAM" id="SSF48452">
    <property type="entry name" value="TPR-like"/>
    <property type="match status" value="1"/>
</dbReference>
<evidence type="ECO:0000313" key="3">
    <source>
        <dbReference type="Proteomes" id="UP000504635"/>
    </source>
</evidence>
<dbReference type="PROSITE" id="PS50005">
    <property type="entry name" value="TPR"/>
    <property type="match status" value="2"/>
</dbReference>